<gene>
    <name evidence="2" type="ORF">rCG_31059</name>
</gene>
<feature type="signal peptide" evidence="1">
    <location>
        <begin position="1"/>
        <end position="23"/>
    </location>
</feature>
<evidence type="ECO:0000313" key="3">
    <source>
        <dbReference type="Proteomes" id="UP000234681"/>
    </source>
</evidence>
<dbReference type="EMBL" id="CH473968">
    <property type="protein sequence ID" value="EDL81363.1"/>
    <property type="molecule type" value="Genomic_DNA"/>
</dbReference>
<keyword evidence="1" id="KW-0732">Signal</keyword>
<evidence type="ECO:0000256" key="1">
    <source>
        <dbReference type="SAM" id="SignalP"/>
    </source>
</evidence>
<reference evidence="3" key="1">
    <citation type="submission" date="2005-09" db="EMBL/GenBank/DDBJ databases">
        <authorList>
            <person name="Mural R.J."/>
            <person name="Li P.W."/>
            <person name="Adams M.D."/>
            <person name="Amanatides P.G."/>
            <person name="Baden-Tillson H."/>
            <person name="Barnstead M."/>
            <person name="Chin S.H."/>
            <person name="Dew I."/>
            <person name="Evans C.A."/>
            <person name="Ferriera S."/>
            <person name="Flanigan M."/>
            <person name="Fosler C."/>
            <person name="Glodek A."/>
            <person name="Gu Z."/>
            <person name="Holt R.A."/>
            <person name="Jennings D."/>
            <person name="Kraft C.L."/>
            <person name="Lu F."/>
            <person name="Nguyen T."/>
            <person name="Nusskern D.R."/>
            <person name="Pfannkoch C.M."/>
            <person name="Sitter C."/>
            <person name="Sutton G.G."/>
            <person name="Venter J.C."/>
            <person name="Wang Z."/>
            <person name="Woodage T."/>
            <person name="Zheng X.H."/>
            <person name="Zhong F."/>
        </authorList>
    </citation>
    <scope>NUCLEOTIDE SEQUENCE [LARGE SCALE GENOMIC DNA]</scope>
    <source>
        <strain>BN</strain>
        <strain evidence="3">Sprague-Dawley</strain>
    </source>
</reference>
<name>A6IUW1_RAT</name>
<accession>A6IUW1</accession>
<protein>
    <submittedName>
        <fullName evidence="2">RCG31059, isoform CRA_c</fullName>
    </submittedName>
</protein>
<proteinExistence type="predicted"/>
<sequence>MALQCLMLLTGLVVGGMSKSTESKKILWQTYLLLYLTYSLCRICTMSAYVLPCFLPF</sequence>
<dbReference type="Proteomes" id="UP000234681">
    <property type="component" value="Chromosome 5"/>
</dbReference>
<organism evidence="2 3">
    <name type="scientific">Rattus norvegicus</name>
    <name type="common">Rat</name>
    <dbReference type="NCBI Taxonomy" id="10116"/>
    <lineage>
        <taxon>Eukaryota</taxon>
        <taxon>Metazoa</taxon>
        <taxon>Chordata</taxon>
        <taxon>Craniata</taxon>
        <taxon>Vertebrata</taxon>
        <taxon>Euteleostomi</taxon>
        <taxon>Mammalia</taxon>
        <taxon>Eutheria</taxon>
        <taxon>Euarchontoglires</taxon>
        <taxon>Glires</taxon>
        <taxon>Rodentia</taxon>
        <taxon>Myomorpha</taxon>
        <taxon>Muroidea</taxon>
        <taxon>Muridae</taxon>
        <taxon>Murinae</taxon>
        <taxon>Rattus</taxon>
    </lineage>
</organism>
<dbReference type="AlphaFoldDB" id="A6IUW1"/>
<evidence type="ECO:0000313" key="2">
    <source>
        <dbReference type="EMBL" id="EDL81363.1"/>
    </source>
</evidence>
<feature type="chain" id="PRO_5039902514" evidence="1">
    <location>
        <begin position="24"/>
        <end position="57"/>
    </location>
</feature>